<keyword evidence="4" id="KW-1185">Reference proteome</keyword>
<sequence>MADDAGYEDVTKHTGYCGHAMAGQSMLGHRHSVLSEESHDVEEEQHAQIDEDSDEHDEDYPEMSGNVSRIKQHTDEEKHAIYAMLLHRTFFGVLKRGVIVAVVVETGVPLRTIQRIWKDGKDGDT</sequence>
<dbReference type="PANTHER" id="PTHR33889:SF7">
    <property type="entry name" value="OS04G0681850 PROTEIN"/>
    <property type="match status" value="1"/>
</dbReference>
<evidence type="ECO:0000259" key="2">
    <source>
        <dbReference type="Pfam" id="PF24964"/>
    </source>
</evidence>
<dbReference type="EMBL" id="JAAALK010000285">
    <property type="protein sequence ID" value="KAG8064391.1"/>
    <property type="molecule type" value="Genomic_DNA"/>
</dbReference>
<proteinExistence type="predicted"/>
<accession>A0A8J5S097</accession>
<feature type="domain" description="DUF7769" evidence="2">
    <location>
        <begin position="74"/>
        <end position="122"/>
    </location>
</feature>
<dbReference type="PANTHER" id="PTHR33889">
    <property type="entry name" value="OS04G0681850 PROTEIN"/>
    <property type="match status" value="1"/>
</dbReference>
<feature type="region of interest" description="Disordered" evidence="1">
    <location>
        <begin position="28"/>
        <end position="72"/>
    </location>
</feature>
<name>A0A8J5S097_ZIZPA</name>
<gene>
    <name evidence="3" type="ORF">GUJ93_ZPchr0004g38804</name>
</gene>
<reference evidence="3" key="2">
    <citation type="submission" date="2021-02" db="EMBL/GenBank/DDBJ databases">
        <authorList>
            <person name="Kimball J.A."/>
            <person name="Haas M.W."/>
            <person name="Macchietto M."/>
            <person name="Kono T."/>
            <person name="Duquette J."/>
            <person name="Shao M."/>
        </authorList>
    </citation>
    <scope>NUCLEOTIDE SEQUENCE</scope>
    <source>
        <tissue evidence="3">Fresh leaf tissue</tissue>
    </source>
</reference>
<evidence type="ECO:0000313" key="4">
    <source>
        <dbReference type="Proteomes" id="UP000729402"/>
    </source>
</evidence>
<feature type="compositionally biased region" description="Basic and acidic residues" evidence="1">
    <location>
        <begin position="33"/>
        <end position="49"/>
    </location>
</feature>
<dbReference type="Proteomes" id="UP000729402">
    <property type="component" value="Unassembled WGS sequence"/>
</dbReference>
<evidence type="ECO:0000256" key="1">
    <source>
        <dbReference type="SAM" id="MobiDB-lite"/>
    </source>
</evidence>
<dbReference type="Pfam" id="PF24964">
    <property type="entry name" value="DUF7769"/>
    <property type="match status" value="1"/>
</dbReference>
<dbReference type="AlphaFoldDB" id="A0A8J5S097"/>
<reference evidence="3" key="1">
    <citation type="journal article" date="2021" name="bioRxiv">
        <title>Whole Genome Assembly and Annotation of Northern Wild Rice, Zizania palustris L., Supports a Whole Genome Duplication in the Zizania Genus.</title>
        <authorList>
            <person name="Haas M."/>
            <person name="Kono T."/>
            <person name="Macchietto M."/>
            <person name="Millas R."/>
            <person name="McGilp L."/>
            <person name="Shao M."/>
            <person name="Duquette J."/>
            <person name="Hirsch C.N."/>
            <person name="Kimball J."/>
        </authorList>
    </citation>
    <scope>NUCLEOTIDE SEQUENCE</scope>
    <source>
        <tissue evidence="3">Fresh leaf tissue</tissue>
    </source>
</reference>
<protein>
    <recommendedName>
        <fullName evidence="2">DUF7769 domain-containing protein</fullName>
    </recommendedName>
</protein>
<organism evidence="3 4">
    <name type="scientific">Zizania palustris</name>
    <name type="common">Northern wild rice</name>
    <dbReference type="NCBI Taxonomy" id="103762"/>
    <lineage>
        <taxon>Eukaryota</taxon>
        <taxon>Viridiplantae</taxon>
        <taxon>Streptophyta</taxon>
        <taxon>Embryophyta</taxon>
        <taxon>Tracheophyta</taxon>
        <taxon>Spermatophyta</taxon>
        <taxon>Magnoliopsida</taxon>
        <taxon>Liliopsida</taxon>
        <taxon>Poales</taxon>
        <taxon>Poaceae</taxon>
        <taxon>BOP clade</taxon>
        <taxon>Oryzoideae</taxon>
        <taxon>Oryzeae</taxon>
        <taxon>Zizaniinae</taxon>
        <taxon>Zizania</taxon>
    </lineage>
</organism>
<dbReference type="InterPro" id="IPR056671">
    <property type="entry name" value="DUF7769"/>
</dbReference>
<comment type="caution">
    <text evidence="3">The sequence shown here is derived from an EMBL/GenBank/DDBJ whole genome shotgun (WGS) entry which is preliminary data.</text>
</comment>
<feature type="compositionally biased region" description="Acidic residues" evidence="1">
    <location>
        <begin position="50"/>
        <end position="61"/>
    </location>
</feature>
<dbReference type="OrthoDB" id="1856392at2759"/>
<evidence type="ECO:0000313" key="3">
    <source>
        <dbReference type="EMBL" id="KAG8064391.1"/>
    </source>
</evidence>